<keyword evidence="4" id="KW-0762">Sugar transport</keyword>
<feature type="transmembrane region" description="Helical" evidence="10">
    <location>
        <begin position="422"/>
        <end position="444"/>
    </location>
</feature>
<dbReference type="Proteomes" id="UP001174677">
    <property type="component" value="Chromosome 16"/>
</dbReference>
<dbReference type="CDD" id="cd17361">
    <property type="entry name" value="MFS_STP"/>
    <property type="match status" value="1"/>
</dbReference>
<reference evidence="12" key="1">
    <citation type="journal article" date="2023" name="Plant Biotechnol. J.">
        <title>Chromosome-level wild Hevea brasiliensis genome provides new tools for genomic-assisted breeding and valuable loci to elevate rubber yield.</title>
        <authorList>
            <person name="Cheng H."/>
            <person name="Song X."/>
            <person name="Hu Y."/>
            <person name="Wu T."/>
            <person name="Yang Q."/>
            <person name="An Z."/>
            <person name="Feng S."/>
            <person name="Deng Z."/>
            <person name="Wu W."/>
            <person name="Zeng X."/>
            <person name="Tu M."/>
            <person name="Wang X."/>
            <person name="Huang H."/>
        </authorList>
    </citation>
    <scope>NUCLEOTIDE SEQUENCE</scope>
    <source>
        <strain evidence="12">MT/VB/25A 57/8</strain>
    </source>
</reference>
<dbReference type="PROSITE" id="PS00216">
    <property type="entry name" value="SUGAR_TRANSPORT_1"/>
    <property type="match status" value="1"/>
</dbReference>
<keyword evidence="5 10" id="KW-0812">Transmembrane</keyword>
<dbReference type="SUPFAM" id="SSF103473">
    <property type="entry name" value="MFS general substrate transporter"/>
    <property type="match status" value="1"/>
</dbReference>
<dbReference type="Pfam" id="PF00083">
    <property type="entry name" value="Sugar_tr"/>
    <property type="match status" value="1"/>
</dbReference>
<organism evidence="12 13">
    <name type="scientific">Hevea brasiliensis</name>
    <name type="common">Para rubber tree</name>
    <name type="synonym">Siphonia brasiliensis</name>
    <dbReference type="NCBI Taxonomy" id="3981"/>
    <lineage>
        <taxon>Eukaryota</taxon>
        <taxon>Viridiplantae</taxon>
        <taxon>Streptophyta</taxon>
        <taxon>Embryophyta</taxon>
        <taxon>Tracheophyta</taxon>
        <taxon>Spermatophyta</taxon>
        <taxon>Magnoliopsida</taxon>
        <taxon>eudicotyledons</taxon>
        <taxon>Gunneridae</taxon>
        <taxon>Pentapetalae</taxon>
        <taxon>rosids</taxon>
        <taxon>fabids</taxon>
        <taxon>Malpighiales</taxon>
        <taxon>Euphorbiaceae</taxon>
        <taxon>Crotonoideae</taxon>
        <taxon>Micrandreae</taxon>
        <taxon>Hevea</taxon>
    </lineage>
</organism>
<dbReference type="InterPro" id="IPR045262">
    <property type="entry name" value="STP/PLT_plant"/>
</dbReference>
<evidence type="ECO:0000256" key="4">
    <source>
        <dbReference type="ARBA" id="ARBA00022597"/>
    </source>
</evidence>
<evidence type="ECO:0000313" key="13">
    <source>
        <dbReference type="Proteomes" id="UP001174677"/>
    </source>
</evidence>
<feature type="transmembrane region" description="Helical" evidence="10">
    <location>
        <begin position="382"/>
        <end position="402"/>
    </location>
</feature>
<keyword evidence="6" id="KW-0769">Symport</keyword>
<dbReference type="Gene3D" id="1.20.1250.20">
    <property type="entry name" value="MFS general substrate transporter like domains"/>
    <property type="match status" value="1"/>
</dbReference>
<dbReference type="InterPro" id="IPR036259">
    <property type="entry name" value="MFS_trans_sf"/>
</dbReference>
<sequence>MPGNIMVKSCSDNDFPSKLTGQVLVCSIIAAFGGLMFGYDIGISGGVTSMDDFLKKFFPIVYVKKHKARENNYCKYDNEYLQLFTSSLYLAAILSSFAASFFCKIWGRKPTIQVASIFFLAGAILNAVAQNLGMLIAGRLCLGAGVGFGNQAVPLFISEIAPAKYRGGLNICFQLLITIGILIANIINYFTSKLHPYGWRISLGGAAGPAIILLLGSILISETPTSLIERGKNEKGLEVLKKIRGVDNVDKEYSEILNAIELAKQVKSPFRNLIMKRSSWPQLFCGTILQVFQQFTGINVVMFYAPVLFQTMGLGGDASLLSAVVTDSINVAATLIAIFTVDRIGRRLLLIEAVMQMLVAQSVMGATLAKHLKSTNIMPKHYAVVVLILICVFVSGFAWSWGPLGWLIPSEIFPLETRSAGFFFAVSMNMLCTFLIAQTFLSMLCRMRSGIFFFFAAWIVVMGLFAIFLLPETKGIPIDEMNEKVWKKHWLWKRCYEDCGEKKLQEKKEDFKIQENLDDKSLA</sequence>
<feature type="transmembrane region" description="Helical" evidence="10">
    <location>
        <begin position="451"/>
        <end position="470"/>
    </location>
</feature>
<dbReference type="InterPro" id="IPR003663">
    <property type="entry name" value="Sugar/inositol_transpt"/>
</dbReference>
<evidence type="ECO:0000256" key="6">
    <source>
        <dbReference type="ARBA" id="ARBA00022847"/>
    </source>
</evidence>
<evidence type="ECO:0000256" key="1">
    <source>
        <dbReference type="ARBA" id="ARBA00004141"/>
    </source>
</evidence>
<gene>
    <name evidence="12" type="ORF">P3X46_028996</name>
</gene>
<name>A0ABQ9KSA5_HEVBR</name>
<comment type="caution">
    <text evidence="12">The sequence shown here is derived from an EMBL/GenBank/DDBJ whole genome shotgun (WGS) entry which is preliminary data.</text>
</comment>
<evidence type="ECO:0000256" key="5">
    <source>
        <dbReference type="ARBA" id="ARBA00022692"/>
    </source>
</evidence>
<keyword evidence="8 10" id="KW-0472">Membrane</keyword>
<feature type="transmembrane region" description="Helical" evidence="10">
    <location>
        <begin position="283"/>
        <end position="307"/>
    </location>
</feature>
<evidence type="ECO:0000259" key="11">
    <source>
        <dbReference type="PROSITE" id="PS50850"/>
    </source>
</evidence>
<evidence type="ECO:0000256" key="9">
    <source>
        <dbReference type="RuleBase" id="RU003346"/>
    </source>
</evidence>
<dbReference type="InterPro" id="IPR020846">
    <property type="entry name" value="MFS_dom"/>
</dbReference>
<feature type="transmembrane region" description="Helical" evidence="10">
    <location>
        <begin position="197"/>
        <end position="220"/>
    </location>
</feature>
<dbReference type="PANTHER" id="PTHR23500:SF511">
    <property type="entry name" value="SUGAR TRANSPORT PROTEIN 2"/>
    <property type="match status" value="1"/>
</dbReference>
<evidence type="ECO:0000256" key="3">
    <source>
        <dbReference type="ARBA" id="ARBA00022448"/>
    </source>
</evidence>
<evidence type="ECO:0000256" key="10">
    <source>
        <dbReference type="SAM" id="Phobius"/>
    </source>
</evidence>
<feature type="transmembrane region" description="Helical" evidence="10">
    <location>
        <begin position="80"/>
        <end position="103"/>
    </location>
</feature>
<evidence type="ECO:0000256" key="7">
    <source>
        <dbReference type="ARBA" id="ARBA00022989"/>
    </source>
</evidence>
<keyword evidence="7 10" id="KW-1133">Transmembrane helix</keyword>
<protein>
    <recommendedName>
        <fullName evidence="11">Major facilitator superfamily (MFS) profile domain-containing protein</fullName>
    </recommendedName>
</protein>
<feature type="transmembrane region" description="Helical" evidence="10">
    <location>
        <begin position="169"/>
        <end position="191"/>
    </location>
</feature>
<feature type="transmembrane region" description="Helical" evidence="10">
    <location>
        <begin position="21"/>
        <end position="39"/>
    </location>
</feature>
<evidence type="ECO:0000256" key="8">
    <source>
        <dbReference type="ARBA" id="ARBA00023136"/>
    </source>
</evidence>
<dbReference type="InterPro" id="IPR044778">
    <property type="entry name" value="MFS_STP/MST-like_plant"/>
</dbReference>
<feature type="transmembrane region" description="Helical" evidence="10">
    <location>
        <begin position="319"/>
        <end position="341"/>
    </location>
</feature>
<evidence type="ECO:0000256" key="2">
    <source>
        <dbReference type="ARBA" id="ARBA00010992"/>
    </source>
</evidence>
<dbReference type="InterPro" id="IPR005828">
    <property type="entry name" value="MFS_sugar_transport-like"/>
</dbReference>
<dbReference type="EMBL" id="JARPOI010000016">
    <property type="protein sequence ID" value="KAJ9146767.1"/>
    <property type="molecule type" value="Genomic_DNA"/>
</dbReference>
<feature type="domain" description="Major facilitator superfamily (MFS) profile" evidence="11">
    <location>
        <begin position="26"/>
        <end position="474"/>
    </location>
</feature>
<comment type="similarity">
    <text evidence="2 9">Belongs to the major facilitator superfamily. Sugar transporter (TC 2.A.1.1) family.</text>
</comment>
<feature type="transmembrane region" description="Helical" evidence="10">
    <location>
        <begin position="135"/>
        <end position="157"/>
    </location>
</feature>
<dbReference type="InterPro" id="IPR005829">
    <property type="entry name" value="Sugar_transporter_CS"/>
</dbReference>
<dbReference type="NCBIfam" id="TIGR00879">
    <property type="entry name" value="SP"/>
    <property type="match status" value="1"/>
</dbReference>
<dbReference type="PANTHER" id="PTHR23500">
    <property type="entry name" value="SOLUTE CARRIER FAMILY 2, FACILITATED GLUCOSE TRANSPORTER"/>
    <property type="match status" value="1"/>
</dbReference>
<keyword evidence="3 9" id="KW-0813">Transport</keyword>
<accession>A0ABQ9KSA5</accession>
<dbReference type="PRINTS" id="PR00171">
    <property type="entry name" value="SUGRTRNSPORT"/>
</dbReference>
<feature type="transmembrane region" description="Helical" evidence="10">
    <location>
        <begin position="110"/>
        <end position="129"/>
    </location>
</feature>
<comment type="subcellular location">
    <subcellularLocation>
        <location evidence="1">Membrane</location>
        <topology evidence="1">Multi-pass membrane protein</topology>
    </subcellularLocation>
</comment>
<evidence type="ECO:0000313" key="12">
    <source>
        <dbReference type="EMBL" id="KAJ9146767.1"/>
    </source>
</evidence>
<proteinExistence type="inferred from homology"/>
<dbReference type="PROSITE" id="PS50850">
    <property type="entry name" value="MFS"/>
    <property type="match status" value="1"/>
</dbReference>
<keyword evidence="13" id="KW-1185">Reference proteome</keyword>